<organism evidence="1 2">
    <name type="scientific">Rhizoctonia solani AG-3 Rhs1AP</name>
    <dbReference type="NCBI Taxonomy" id="1086054"/>
    <lineage>
        <taxon>Eukaryota</taxon>
        <taxon>Fungi</taxon>
        <taxon>Dikarya</taxon>
        <taxon>Basidiomycota</taxon>
        <taxon>Agaricomycotina</taxon>
        <taxon>Agaricomycetes</taxon>
        <taxon>Cantharellales</taxon>
        <taxon>Ceratobasidiaceae</taxon>
        <taxon>Rhizoctonia</taxon>
    </lineage>
</organism>
<evidence type="ECO:0000313" key="1">
    <source>
        <dbReference type="EMBL" id="EUC65093.1"/>
    </source>
</evidence>
<sequence>MKTPVFQVRSDAGFANFMHKIRLLESKRGSRDSAHPSHHNPVLSRSLFYPFTMSAIFGSVLSPIVSCSAPASRPLASSVNSSIQKYSVSRVQLPIVLDFQSDKGKQEIRNWYRKQPTTRFTRLEHRKDINGHFKHEFIAFYLDNSTICRFDRRAREDMRGHALKDEGTISEDSAHVITMVDTESRARLDESEVLMETNAGCVEDLEFILTVCSGIQSHPEANSYSLLHYNCYFFCWTLVASIDRQAYQLYGRSRWVRDRAKAKLTEWVRRMKISPPTKSKHIQTAWRIGLTLLGLSATSVYSSSKSMVPRVEDYICRGMEDAIIDNIPKDFAHALETMLFPTQVSSWLRRELLSAIQEGSRLGAQQFINVSRAYGRNTGRRNFREDIFDYNTLSVLSHQSLEDTRREAEKTWAKAYDEITHAFVADLFNDIEGVFIFSELVICWDGRPKTVQQHVTERMVDHFKQVESYGFGKAERSIIRAEGSITEIWESALKLSGNGND</sequence>
<dbReference type="AlphaFoldDB" id="X8JQ01"/>
<accession>X8JQ01</accession>
<comment type="caution">
    <text evidence="1">The sequence shown here is derived from an EMBL/GenBank/DDBJ whole genome shotgun (WGS) entry which is preliminary data.</text>
</comment>
<reference evidence="2" key="1">
    <citation type="journal article" date="2014" name="Genome Announc.">
        <title>Draft genome sequence of the plant-pathogenic soil fungus Rhizoctonia solani anastomosis group 3 strain Rhs1AP.</title>
        <authorList>
            <person name="Cubeta M.A."/>
            <person name="Thomas E."/>
            <person name="Dean R.A."/>
            <person name="Jabaji S."/>
            <person name="Neate S.M."/>
            <person name="Tavantzis S."/>
            <person name="Toda T."/>
            <person name="Vilgalys R."/>
            <person name="Bharathan N."/>
            <person name="Fedorova-Abrams N."/>
            <person name="Pakala S.B."/>
            <person name="Pakala S.M."/>
            <person name="Zafar N."/>
            <person name="Joardar V."/>
            <person name="Losada L."/>
            <person name="Nierman W.C."/>
        </authorList>
    </citation>
    <scope>NUCLEOTIDE SEQUENCE [LARGE SCALE GENOMIC DNA]</scope>
    <source>
        <strain evidence="2">AG-3</strain>
    </source>
</reference>
<dbReference type="Proteomes" id="UP000030108">
    <property type="component" value="Unassembled WGS sequence"/>
</dbReference>
<name>X8JQ01_9AGAM</name>
<evidence type="ECO:0000313" key="2">
    <source>
        <dbReference type="Proteomes" id="UP000030108"/>
    </source>
</evidence>
<dbReference type="OrthoDB" id="3255780at2759"/>
<gene>
    <name evidence="1" type="ORF">RSOL_497540</name>
</gene>
<proteinExistence type="predicted"/>
<protein>
    <submittedName>
        <fullName evidence="1">Uncharacterized protein</fullName>
    </submittedName>
</protein>
<dbReference type="EMBL" id="JATN01000312">
    <property type="protein sequence ID" value="EUC65093.1"/>
    <property type="molecule type" value="Genomic_DNA"/>
</dbReference>